<organism evidence="2 3">
    <name type="scientific">Winogradskyella ouciana</name>
    <dbReference type="NCBI Taxonomy" id="2608631"/>
    <lineage>
        <taxon>Bacteria</taxon>
        <taxon>Pseudomonadati</taxon>
        <taxon>Bacteroidota</taxon>
        <taxon>Flavobacteriia</taxon>
        <taxon>Flavobacteriales</taxon>
        <taxon>Flavobacteriaceae</taxon>
        <taxon>Winogradskyella</taxon>
    </lineage>
</organism>
<evidence type="ECO:0000256" key="1">
    <source>
        <dbReference type="SAM" id="Phobius"/>
    </source>
</evidence>
<feature type="transmembrane region" description="Helical" evidence="1">
    <location>
        <begin position="21"/>
        <end position="42"/>
    </location>
</feature>
<name>A0A7K1G8H1_9FLAO</name>
<evidence type="ECO:0000313" key="2">
    <source>
        <dbReference type="EMBL" id="MTE25453.1"/>
    </source>
</evidence>
<keyword evidence="1" id="KW-0472">Membrane</keyword>
<evidence type="ECO:0000313" key="3">
    <source>
        <dbReference type="Proteomes" id="UP000447545"/>
    </source>
</evidence>
<reference evidence="2 3" key="1">
    <citation type="submission" date="2019-11" db="EMBL/GenBank/DDBJ databases">
        <title>Winogradskyella ouciana sp. nov., isolated from the hadal seawater of the Mariana Trench.</title>
        <authorList>
            <person name="Liu R."/>
        </authorList>
    </citation>
    <scope>NUCLEOTIDE SEQUENCE [LARGE SCALE GENOMIC DNA]</scope>
    <source>
        <strain evidence="2 3">ZXX205</strain>
    </source>
</reference>
<dbReference type="EMBL" id="WJYA01000002">
    <property type="protein sequence ID" value="MTE25453.1"/>
    <property type="molecule type" value="Genomic_DNA"/>
</dbReference>
<protein>
    <submittedName>
        <fullName evidence="2">Uncharacterized protein</fullName>
    </submittedName>
</protein>
<accession>A0A7K1G8H1</accession>
<keyword evidence="3" id="KW-1185">Reference proteome</keyword>
<dbReference type="RefSeq" id="WP_155087301.1">
    <property type="nucleotide sequence ID" value="NZ_WJYA01000002.1"/>
</dbReference>
<comment type="caution">
    <text evidence="2">The sequence shown here is derived from an EMBL/GenBank/DDBJ whole genome shotgun (WGS) entry which is preliminary data.</text>
</comment>
<dbReference type="AlphaFoldDB" id="A0A7K1G8H1"/>
<dbReference type="Proteomes" id="UP000447545">
    <property type="component" value="Unassembled WGS sequence"/>
</dbReference>
<keyword evidence="1" id="KW-0812">Transmembrane</keyword>
<sequence>MLKSFRKIRQNLLNTNKVGKYLLYAVGEIILVVIGILIALSINNKNEERKAADYTNLLFKKTLKELKFNIEKANAKVAYFRFQNYCYYRIINKKATKDNYKLDGYAYLLFSGNAVELSDDTFQKLLNSDEKLSQEQDDLLSKLKLVYSNFKGEVDFLDTEIYEFIFDLHKKYKDEQPWYPNFISYQSISDDMVDYFLTDPEYINDATYFYTIGPAQQNNGVKKFRESAIITYAQLSHHLNIPPDTAIVKDLIGYRHNLGTYTSDNSTLHIKEEGNHFIQTVIENNDSTKVEKYPLYLDTKTLFTNKQYYGNLTYDNDNKVKGMNFYRGGRKIIWKKIK</sequence>
<proteinExistence type="predicted"/>
<keyword evidence="1" id="KW-1133">Transmembrane helix</keyword>
<gene>
    <name evidence="2" type="ORF">F1003_00790</name>
</gene>